<dbReference type="Proteomes" id="UP001076974">
    <property type="component" value="Unassembled WGS sequence"/>
</dbReference>
<gene>
    <name evidence="1" type="ORF">OZZ16_14260</name>
</gene>
<dbReference type="AlphaFoldDB" id="A0AAJ1GF20"/>
<comment type="caution">
    <text evidence="1">The sequence shown here is derived from an EMBL/GenBank/DDBJ whole genome shotgun (WGS) entry which is preliminary data.</text>
</comment>
<sequence length="115" mass="13503">MLETLLQNSQLNKTEVEKFLEVYSHYKVGKWIYPGAMYRMTNISIVKIYGALNILEQKKMVKSYFEIICEECKHTTTQIYESFDNIPQEYFCDNCGHKGNTVDGAILIYKVIRDE</sequence>
<organism evidence="1 2">
    <name type="scientific">Mediterraneibacter gnavus</name>
    <name type="common">Ruminococcus gnavus</name>
    <dbReference type="NCBI Taxonomy" id="33038"/>
    <lineage>
        <taxon>Bacteria</taxon>
        <taxon>Bacillati</taxon>
        <taxon>Bacillota</taxon>
        <taxon>Clostridia</taxon>
        <taxon>Lachnospirales</taxon>
        <taxon>Lachnospiraceae</taxon>
        <taxon>Mediterraneibacter</taxon>
    </lineage>
</organism>
<name>A0AAJ1GF20_MEDGN</name>
<reference evidence="1" key="1">
    <citation type="submission" date="2022-11" db="EMBL/GenBank/DDBJ databases">
        <title>Temperate bacteriophages infecting mucin-degrading bacterium Ruminococcus gnavus from the human gut.</title>
        <authorList>
            <person name="Buttimer C."/>
        </authorList>
    </citation>
    <scope>NUCLEOTIDE SEQUENCE</scope>
    <source>
        <strain evidence="1">CCUG 52279</strain>
    </source>
</reference>
<proteinExistence type="predicted"/>
<protein>
    <submittedName>
        <fullName evidence="1">Uncharacterized protein</fullName>
    </submittedName>
</protein>
<evidence type="ECO:0000313" key="1">
    <source>
        <dbReference type="EMBL" id="MCZ0691035.1"/>
    </source>
</evidence>
<dbReference type="EMBL" id="JAPRBD010000038">
    <property type="protein sequence ID" value="MCZ0691035.1"/>
    <property type="molecule type" value="Genomic_DNA"/>
</dbReference>
<evidence type="ECO:0000313" key="2">
    <source>
        <dbReference type="Proteomes" id="UP001076974"/>
    </source>
</evidence>
<accession>A0AAJ1GF20</accession>